<reference evidence="7 8" key="1">
    <citation type="submission" date="2018-06" db="EMBL/GenBank/DDBJ databases">
        <title>Genomic insight into two independent archaeal endosymbiosis events.</title>
        <authorList>
            <person name="Lind A.E."/>
            <person name="Lewis W.H."/>
            <person name="Spang A."/>
            <person name="Guy L."/>
            <person name="Embley M.T."/>
            <person name="Ettema T.J.G."/>
        </authorList>
    </citation>
    <scope>NUCLEOTIDE SEQUENCE [LARGE SCALE GENOMIC DNA]</scope>
    <source>
        <strain evidence="7">NOE</strain>
    </source>
</reference>
<dbReference type="InterPro" id="IPR002809">
    <property type="entry name" value="EMC3/TMCO1"/>
</dbReference>
<dbReference type="Pfam" id="PF01956">
    <property type="entry name" value="EMC3_TMCO1"/>
    <property type="match status" value="1"/>
</dbReference>
<feature type="transmembrane region" description="Helical" evidence="6">
    <location>
        <begin position="102"/>
        <end position="121"/>
    </location>
</feature>
<keyword evidence="4 6" id="KW-0472">Membrane</keyword>
<gene>
    <name evidence="7" type="ORF">ALNOE001_10990</name>
</gene>
<feature type="transmembrane region" description="Helical" evidence="6">
    <location>
        <begin position="161"/>
        <end position="182"/>
    </location>
</feature>
<evidence type="ECO:0000313" key="8">
    <source>
        <dbReference type="Proteomes" id="UP000253099"/>
    </source>
</evidence>
<dbReference type="Proteomes" id="UP000253099">
    <property type="component" value="Unassembled WGS sequence"/>
</dbReference>
<keyword evidence="5" id="KW-0175">Coiled coil</keyword>
<evidence type="ECO:0000256" key="4">
    <source>
        <dbReference type="ARBA" id="ARBA00023136"/>
    </source>
</evidence>
<dbReference type="GO" id="GO:0016020">
    <property type="term" value="C:membrane"/>
    <property type="evidence" value="ECO:0007669"/>
    <property type="project" value="UniProtKB-SubCell"/>
</dbReference>
<dbReference type="PANTHER" id="PTHR42198:SF1">
    <property type="entry name" value="INTEGRAL MEMBRANE PROTEIN"/>
    <property type="match status" value="1"/>
</dbReference>
<evidence type="ECO:0000256" key="2">
    <source>
        <dbReference type="ARBA" id="ARBA00022692"/>
    </source>
</evidence>
<keyword evidence="2 6" id="KW-0812">Transmembrane</keyword>
<dbReference type="AlphaFoldDB" id="A0A366MB30"/>
<evidence type="ECO:0000313" key="7">
    <source>
        <dbReference type="EMBL" id="RBQ23237.1"/>
    </source>
</evidence>
<organism evidence="7 8">
    <name type="scientific">Candidatus Methanobinarius endosymbioticus</name>
    <dbReference type="NCBI Taxonomy" id="2006182"/>
    <lineage>
        <taxon>Archaea</taxon>
        <taxon>Methanobacteriati</taxon>
        <taxon>Methanobacteriota</taxon>
        <taxon>Methanomada group</taxon>
        <taxon>Methanobacteria</taxon>
        <taxon>Methanobacteriales</taxon>
        <taxon>Methanobacteriaceae</taxon>
        <taxon>Candidatus Methanobinarius</taxon>
    </lineage>
</organism>
<comment type="subcellular location">
    <subcellularLocation>
        <location evidence="1">Membrane</location>
        <topology evidence="1">Multi-pass membrane protein</topology>
    </subcellularLocation>
</comment>
<comment type="caution">
    <text evidence="7">The sequence shown here is derived from an EMBL/GenBank/DDBJ whole genome shotgun (WGS) entry which is preliminary data.</text>
</comment>
<evidence type="ECO:0000256" key="6">
    <source>
        <dbReference type="SAM" id="Phobius"/>
    </source>
</evidence>
<feature type="transmembrane region" description="Helical" evidence="6">
    <location>
        <begin position="29"/>
        <end position="50"/>
    </location>
</feature>
<protein>
    <recommendedName>
        <fullName evidence="9">DUF106 domain-containing protein</fullName>
    </recommendedName>
</protein>
<evidence type="ECO:0008006" key="9">
    <source>
        <dbReference type="Google" id="ProtNLM"/>
    </source>
</evidence>
<name>A0A366MB30_9EURY</name>
<evidence type="ECO:0000256" key="1">
    <source>
        <dbReference type="ARBA" id="ARBA00004141"/>
    </source>
</evidence>
<dbReference type="EMBL" id="NIZT01000026">
    <property type="protein sequence ID" value="RBQ23237.1"/>
    <property type="molecule type" value="Genomic_DNA"/>
</dbReference>
<proteinExistence type="predicted"/>
<dbReference type="SMART" id="SM01415">
    <property type="entry name" value="DUF106"/>
    <property type="match status" value="1"/>
</dbReference>
<feature type="transmembrane region" description="Helical" evidence="6">
    <location>
        <begin position="137"/>
        <end position="154"/>
    </location>
</feature>
<keyword evidence="8" id="KW-1185">Reference proteome</keyword>
<feature type="coiled-coil region" evidence="5">
    <location>
        <begin position="48"/>
        <end position="75"/>
    </location>
</feature>
<accession>A0A366MB30</accession>
<dbReference type="PANTHER" id="PTHR42198">
    <property type="entry name" value="INTEGRAL MEMBRANE PROTEIN"/>
    <property type="match status" value="1"/>
</dbReference>
<keyword evidence="3 6" id="KW-1133">Transmembrane helix</keyword>
<dbReference type="InterPro" id="IPR038978">
    <property type="entry name" value="MJ0935"/>
</dbReference>
<sequence length="192" mass="21930">MVLKVIFSGLNWIFGPILALDPIPENPMLTIFVIATIIAFITTLANKLLVNQDEMESSREEMKKFQEKMKEAQMSGDSKAMAKAQAMQKDMMMKQSSMMKNSFKPLLVTIIPIMLMFWWMGQPSNPINGVIVQLPEFVYYVLLVPLWHSVYGMFYGGGGHLPFIAGWLGWYIMCTFAMTQILRKFMGFKSGF</sequence>
<evidence type="ECO:0000256" key="3">
    <source>
        <dbReference type="ARBA" id="ARBA00022989"/>
    </source>
</evidence>
<evidence type="ECO:0000256" key="5">
    <source>
        <dbReference type="SAM" id="Coils"/>
    </source>
</evidence>